<feature type="transmembrane region" description="Helical" evidence="1">
    <location>
        <begin position="53"/>
        <end position="78"/>
    </location>
</feature>
<gene>
    <name evidence="2" type="ORF">MOZ60_00525</name>
</gene>
<evidence type="ECO:0000313" key="3">
    <source>
        <dbReference type="Proteomes" id="UP001286174"/>
    </source>
</evidence>
<evidence type="ECO:0000256" key="1">
    <source>
        <dbReference type="SAM" id="Phobius"/>
    </source>
</evidence>
<dbReference type="RefSeq" id="WP_370595266.1">
    <property type="nucleotide sequence ID" value="NZ_JALBUR010000001.1"/>
</dbReference>
<keyword evidence="1" id="KW-0472">Membrane</keyword>
<keyword evidence="1" id="KW-0812">Transmembrane</keyword>
<protein>
    <submittedName>
        <fullName evidence="2">Uncharacterized protein</fullName>
    </submittedName>
</protein>
<accession>A0AB35TZ85</accession>
<feature type="transmembrane region" description="Helical" evidence="1">
    <location>
        <begin position="12"/>
        <end position="41"/>
    </location>
</feature>
<keyword evidence="1" id="KW-1133">Transmembrane helix</keyword>
<dbReference type="Proteomes" id="UP001286174">
    <property type="component" value="Unassembled WGS sequence"/>
</dbReference>
<name>A0AB35TZ85_9FIRM</name>
<proteinExistence type="predicted"/>
<keyword evidence="3" id="KW-1185">Reference proteome</keyword>
<dbReference type="AlphaFoldDB" id="A0AB35TZ85"/>
<evidence type="ECO:0000313" key="2">
    <source>
        <dbReference type="EMBL" id="MDX8418572.1"/>
    </source>
</evidence>
<reference evidence="2 3" key="1">
    <citation type="submission" date="2022-03" db="EMBL/GenBank/DDBJ databases">
        <title>Novel taxa within the pig intestine.</title>
        <authorList>
            <person name="Wylensek D."/>
            <person name="Bishof K."/>
            <person name="Afrizal A."/>
            <person name="Clavel T."/>
        </authorList>
    </citation>
    <scope>NUCLEOTIDE SEQUENCE [LARGE SCALE GENOMIC DNA]</scope>
    <source>
        <strain evidence="2 3">CLA-KB-P133</strain>
    </source>
</reference>
<feature type="transmembrane region" description="Helical" evidence="1">
    <location>
        <begin position="99"/>
        <end position="118"/>
    </location>
</feature>
<sequence>MTKKDQYRLMMTGLMFAFGMAAQYQTVPALLFSAAMLAVSLTGMKKEEIVPSIVGIIIMEGYLLLCGLFFTEPVFILLTIDAVRVCMKYLWNEDSCLKTGIVFCAVYAVMRIIAMAVLEPSCTSILDLLFIPVAAGTAKQLFFAKRSHGRRRTTGVEYQL</sequence>
<dbReference type="EMBL" id="JALBUR010000001">
    <property type="protein sequence ID" value="MDX8418572.1"/>
    <property type="molecule type" value="Genomic_DNA"/>
</dbReference>
<organism evidence="2 3">
    <name type="scientific">Grylomicrobium aquisgranensis</name>
    <dbReference type="NCBI Taxonomy" id="2926318"/>
    <lineage>
        <taxon>Bacteria</taxon>
        <taxon>Bacillati</taxon>
        <taxon>Bacillota</taxon>
        <taxon>Erysipelotrichia</taxon>
        <taxon>Erysipelotrichales</taxon>
        <taxon>Erysipelotrichaceae</taxon>
        <taxon>Grylomicrobium</taxon>
    </lineage>
</organism>
<comment type="caution">
    <text evidence="2">The sequence shown here is derived from an EMBL/GenBank/DDBJ whole genome shotgun (WGS) entry which is preliminary data.</text>
</comment>
<feature type="transmembrane region" description="Helical" evidence="1">
    <location>
        <begin position="124"/>
        <end position="142"/>
    </location>
</feature>